<evidence type="ECO:0008006" key="8">
    <source>
        <dbReference type="Google" id="ProtNLM"/>
    </source>
</evidence>
<comment type="caution">
    <text evidence="6">The sequence shown here is derived from an EMBL/GenBank/DDBJ whole genome shotgun (WGS) entry which is preliminary data.</text>
</comment>
<dbReference type="Gene3D" id="1.10.443.10">
    <property type="entry name" value="Intergrase catalytic core"/>
    <property type="match status" value="1"/>
</dbReference>
<evidence type="ECO:0000313" key="7">
    <source>
        <dbReference type="Proteomes" id="UP001165561"/>
    </source>
</evidence>
<protein>
    <recommendedName>
        <fullName evidence="8">Tyrosine-type recombinase/integrase</fullName>
    </recommendedName>
</protein>
<dbReference type="InterPro" id="IPR010998">
    <property type="entry name" value="Integrase_recombinase_N"/>
</dbReference>
<gene>
    <name evidence="6" type="ORF">PU560_08350</name>
</gene>
<keyword evidence="2" id="KW-0233">DNA recombination</keyword>
<evidence type="ECO:0000256" key="3">
    <source>
        <dbReference type="PROSITE-ProRule" id="PRU01248"/>
    </source>
</evidence>
<evidence type="ECO:0000256" key="2">
    <source>
        <dbReference type="ARBA" id="ARBA00023172"/>
    </source>
</evidence>
<dbReference type="Gene3D" id="1.10.150.130">
    <property type="match status" value="1"/>
</dbReference>
<dbReference type="InterPro" id="IPR013762">
    <property type="entry name" value="Integrase-like_cat_sf"/>
</dbReference>
<accession>A0ABT5TWP1</accession>
<dbReference type="InterPro" id="IPR055370">
    <property type="entry name" value="Lsr2_DNA-bd"/>
</dbReference>
<evidence type="ECO:0000259" key="5">
    <source>
        <dbReference type="PROSITE" id="PS51900"/>
    </source>
</evidence>
<dbReference type="SUPFAM" id="SSF56349">
    <property type="entry name" value="DNA breaking-rejoining enzymes"/>
    <property type="match status" value="1"/>
</dbReference>
<dbReference type="InterPro" id="IPR036625">
    <property type="entry name" value="E3-bd_dom_sf"/>
</dbReference>
<dbReference type="InterPro" id="IPR058717">
    <property type="entry name" value="Phage_L5_Integrase_N"/>
</dbReference>
<name>A0ABT5TWP1_9MICO</name>
<evidence type="ECO:0000256" key="1">
    <source>
        <dbReference type="ARBA" id="ARBA00023125"/>
    </source>
</evidence>
<keyword evidence="1 3" id="KW-0238">DNA-binding</keyword>
<keyword evidence="7" id="KW-1185">Reference proteome</keyword>
<organism evidence="6 7">
    <name type="scientific">Georgenia halotolerans</name>
    <dbReference type="NCBI Taxonomy" id="3028317"/>
    <lineage>
        <taxon>Bacteria</taxon>
        <taxon>Bacillati</taxon>
        <taxon>Actinomycetota</taxon>
        <taxon>Actinomycetes</taxon>
        <taxon>Micrococcales</taxon>
        <taxon>Bogoriellaceae</taxon>
        <taxon>Georgenia</taxon>
    </lineage>
</organism>
<feature type="domain" description="Tyr recombinase" evidence="4">
    <location>
        <begin position="253"/>
        <end position="357"/>
    </location>
</feature>
<dbReference type="Proteomes" id="UP001165561">
    <property type="component" value="Unassembled WGS sequence"/>
</dbReference>
<sequence length="357" mass="39823">MTRTTRRRRRQFGSIRKLRSGRHQARYRAPDGEMLTLGTYATRTEADEALALVQASMATGTWHDRSKGERPLGDYAEDLVDSRTDLAPGTRELYRRLLREWVDAPLTVRGGRGQVRVINLGARRIGDLTPPDIREWHGAVHAEALRRAEARHRRAHTSQKRINQAIRSWAAEQRIAVKATGRIPAAVREAWERSGGPATMAPPALPPNAGETETAHAYRFLRMVLAHATEDGLIPANPCKVKNAGQADERARSERVPATPSEIAVIAQHMPERYRAAVWVAAFSGLRAGELFALQRKHFNPHTGEIRVVRALERSGTGRRFGPGKSRAARRTVTIGEPALSHLIGHLQHFTQQTRTP</sequence>
<dbReference type="Pfam" id="PF26003">
    <property type="entry name" value="Integrase_N_phage"/>
    <property type="match status" value="1"/>
</dbReference>
<dbReference type="Gene3D" id="4.10.320.10">
    <property type="entry name" value="E3-binding domain"/>
    <property type="match status" value="1"/>
</dbReference>
<dbReference type="PROSITE" id="PS51900">
    <property type="entry name" value="CB"/>
    <property type="match status" value="1"/>
</dbReference>
<proteinExistence type="predicted"/>
<reference evidence="6" key="1">
    <citation type="submission" date="2023-02" db="EMBL/GenBank/DDBJ databases">
        <title>Georgenia sp.10Sc9-8, isolated from a soil sample collected from the Taklamakan desert.</title>
        <authorList>
            <person name="Liu S."/>
        </authorList>
    </citation>
    <scope>NUCLEOTIDE SEQUENCE</scope>
    <source>
        <strain evidence="6">10Sc9-8</strain>
    </source>
</reference>
<evidence type="ECO:0000313" key="6">
    <source>
        <dbReference type="EMBL" id="MDD9206480.1"/>
    </source>
</evidence>
<evidence type="ECO:0000259" key="4">
    <source>
        <dbReference type="PROSITE" id="PS51898"/>
    </source>
</evidence>
<dbReference type="InterPro" id="IPR044068">
    <property type="entry name" value="CB"/>
</dbReference>
<dbReference type="InterPro" id="IPR002104">
    <property type="entry name" value="Integrase_catalytic"/>
</dbReference>
<dbReference type="EMBL" id="JARACI010000896">
    <property type="protein sequence ID" value="MDD9206480.1"/>
    <property type="molecule type" value="Genomic_DNA"/>
</dbReference>
<dbReference type="PROSITE" id="PS51898">
    <property type="entry name" value="TYR_RECOMBINASE"/>
    <property type="match status" value="1"/>
</dbReference>
<feature type="domain" description="Core-binding (CB)" evidence="5">
    <location>
        <begin position="70"/>
        <end position="174"/>
    </location>
</feature>
<dbReference type="Pfam" id="PF23359">
    <property type="entry name" value="Lsr2_DNA-bd"/>
    <property type="match status" value="1"/>
</dbReference>
<dbReference type="InterPro" id="IPR011010">
    <property type="entry name" value="DNA_brk_join_enz"/>
</dbReference>